<feature type="compositionally biased region" description="Basic residues" evidence="1">
    <location>
        <begin position="106"/>
        <end position="116"/>
    </location>
</feature>
<organism evidence="2">
    <name type="scientific">Spodoptera frugiperda</name>
    <name type="common">Fall armyworm</name>
    <dbReference type="NCBI Taxonomy" id="7108"/>
    <lineage>
        <taxon>Eukaryota</taxon>
        <taxon>Metazoa</taxon>
        <taxon>Ecdysozoa</taxon>
        <taxon>Arthropoda</taxon>
        <taxon>Hexapoda</taxon>
        <taxon>Insecta</taxon>
        <taxon>Pterygota</taxon>
        <taxon>Neoptera</taxon>
        <taxon>Endopterygota</taxon>
        <taxon>Lepidoptera</taxon>
        <taxon>Glossata</taxon>
        <taxon>Ditrysia</taxon>
        <taxon>Noctuoidea</taxon>
        <taxon>Noctuidae</taxon>
        <taxon>Amphipyrinae</taxon>
        <taxon>Spodoptera</taxon>
    </lineage>
</organism>
<evidence type="ECO:0000313" key="2">
    <source>
        <dbReference type="EMBL" id="SOQ41166.1"/>
    </source>
</evidence>
<proteinExistence type="predicted"/>
<reference evidence="2" key="1">
    <citation type="submission" date="2016-07" db="EMBL/GenBank/DDBJ databases">
        <authorList>
            <person name="Bretaudeau A."/>
        </authorList>
    </citation>
    <scope>NUCLEOTIDE SEQUENCE</scope>
    <source>
        <strain evidence="2">Rice</strain>
        <tissue evidence="2">Whole body</tissue>
    </source>
</reference>
<gene>
    <name evidence="2" type="ORF">SFRICE_014738</name>
</gene>
<dbReference type="AlphaFoldDB" id="A0A2H1VK30"/>
<accession>A0A2H1VK30</accession>
<evidence type="ECO:0000256" key="1">
    <source>
        <dbReference type="SAM" id="MobiDB-lite"/>
    </source>
</evidence>
<protein>
    <submittedName>
        <fullName evidence="2">SFRICE_014738</fullName>
    </submittedName>
</protein>
<sequence length="158" mass="18153">MKTLKSGASRGRECLSRTPQRNKSEVIIRGEEKKQVMGRPTSLPTPSGWYVEPKAFSIPLSPLTIGNALLAKFRLQEWDAVSSFCKAVMLAKEEAECVRERSSSRPSRRRRHFGRRGSRDDLWSRTADRDTDNLMDNHTTLVMRTIQLRYRDIGSKQE</sequence>
<name>A0A2H1VK30_SPOFR</name>
<feature type="region of interest" description="Disordered" evidence="1">
    <location>
        <begin position="1"/>
        <end position="24"/>
    </location>
</feature>
<dbReference type="EMBL" id="ODYU01002984">
    <property type="protein sequence ID" value="SOQ41166.1"/>
    <property type="molecule type" value="Genomic_DNA"/>
</dbReference>
<feature type="region of interest" description="Disordered" evidence="1">
    <location>
        <begin position="100"/>
        <end position="122"/>
    </location>
</feature>